<dbReference type="Gene3D" id="3.30.420.10">
    <property type="entry name" value="Ribonuclease H-like superfamily/Ribonuclease H"/>
    <property type="match status" value="1"/>
</dbReference>
<dbReference type="InterPro" id="IPR050863">
    <property type="entry name" value="CenT-Element_Derived"/>
</dbReference>
<dbReference type="InterPro" id="IPR009057">
    <property type="entry name" value="Homeodomain-like_sf"/>
</dbReference>
<dbReference type="Pfam" id="PF05225">
    <property type="entry name" value="HTH_psq"/>
    <property type="match status" value="1"/>
</dbReference>
<dbReference type="OMA" id="PTENRIC"/>
<dbReference type="SUPFAM" id="SSF46689">
    <property type="entry name" value="Homeodomain-like"/>
    <property type="match status" value="1"/>
</dbReference>
<dbReference type="InterPro" id="IPR036397">
    <property type="entry name" value="RNaseH_sf"/>
</dbReference>
<evidence type="ECO:0000259" key="4">
    <source>
        <dbReference type="Pfam" id="PF03184"/>
    </source>
</evidence>
<name>A0A226EVG4_FOLCA</name>
<gene>
    <name evidence="6" type="ORF">Fcan01_00491</name>
</gene>
<dbReference type="AlphaFoldDB" id="A0A226EVG4"/>
<evidence type="ECO:0000256" key="3">
    <source>
        <dbReference type="SAM" id="SignalP"/>
    </source>
</evidence>
<protein>
    <submittedName>
        <fullName evidence="6">Jerky protein-like</fullName>
    </submittedName>
</protein>
<feature type="domain" description="DDE-1" evidence="4">
    <location>
        <begin position="263"/>
        <end position="428"/>
    </location>
</feature>
<organism evidence="6 7">
    <name type="scientific">Folsomia candida</name>
    <name type="common">Springtail</name>
    <dbReference type="NCBI Taxonomy" id="158441"/>
    <lineage>
        <taxon>Eukaryota</taxon>
        <taxon>Metazoa</taxon>
        <taxon>Ecdysozoa</taxon>
        <taxon>Arthropoda</taxon>
        <taxon>Hexapoda</taxon>
        <taxon>Collembola</taxon>
        <taxon>Entomobryomorpha</taxon>
        <taxon>Isotomoidea</taxon>
        <taxon>Isotomidae</taxon>
        <taxon>Proisotominae</taxon>
        <taxon>Folsomia</taxon>
    </lineage>
</organism>
<evidence type="ECO:0000313" key="6">
    <source>
        <dbReference type="EMBL" id="OXA61593.1"/>
    </source>
</evidence>
<feature type="signal peptide" evidence="3">
    <location>
        <begin position="1"/>
        <end position="20"/>
    </location>
</feature>
<dbReference type="Gene3D" id="1.10.10.60">
    <property type="entry name" value="Homeodomain-like"/>
    <property type="match status" value="1"/>
</dbReference>
<keyword evidence="7" id="KW-1185">Reference proteome</keyword>
<feature type="compositionally biased region" description="Low complexity" evidence="2">
    <location>
        <begin position="490"/>
        <end position="509"/>
    </location>
</feature>
<dbReference type="GO" id="GO:0003677">
    <property type="term" value="F:DNA binding"/>
    <property type="evidence" value="ECO:0007669"/>
    <property type="project" value="InterPro"/>
</dbReference>
<dbReference type="Pfam" id="PF03184">
    <property type="entry name" value="DDE_1"/>
    <property type="match status" value="1"/>
</dbReference>
<dbReference type="EMBL" id="LNIX01000001">
    <property type="protein sequence ID" value="OXA61593.1"/>
    <property type="molecule type" value="Genomic_DNA"/>
</dbReference>
<evidence type="ECO:0000256" key="2">
    <source>
        <dbReference type="SAM" id="MobiDB-lite"/>
    </source>
</evidence>
<comment type="subcellular location">
    <subcellularLocation>
        <location evidence="1">Nucleus</location>
    </subcellularLocation>
</comment>
<accession>A0A226EVG4</accession>
<dbReference type="InterPro" id="IPR007889">
    <property type="entry name" value="HTH_Psq"/>
</dbReference>
<evidence type="ECO:0000256" key="1">
    <source>
        <dbReference type="ARBA" id="ARBA00004123"/>
    </source>
</evidence>
<evidence type="ECO:0000259" key="5">
    <source>
        <dbReference type="Pfam" id="PF05225"/>
    </source>
</evidence>
<dbReference type="PANTHER" id="PTHR19303">
    <property type="entry name" value="TRANSPOSON"/>
    <property type="match status" value="1"/>
</dbReference>
<feature type="region of interest" description="Disordered" evidence="2">
    <location>
        <begin position="462"/>
        <end position="509"/>
    </location>
</feature>
<evidence type="ECO:0000313" key="7">
    <source>
        <dbReference type="Proteomes" id="UP000198287"/>
    </source>
</evidence>
<dbReference type="InterPro" id="IPR004875">
    <property type="entry name" value="DDE_SF_endonuclease_dom"/>
</dbReference>
<dbReference type="PANTHER" id="PTHR19303:SF57">
    <property type="entry name" value="HTH CENPB-TYPE DOMAIN-CONTAINING PROTEIN"/>
    <property type="match status" value="1"/>
</dbReference>
<keyword evidence="3" id="KW-0732">Signal</keyword>
<dbReference type="Proteomes" id="UP000198287">
    <property type="component" value="Unassembled WGS sequence"/>
</dbReference>
<reference evidence="6 7" key="1">
    <citation type="submission" date="2015-12" db="EMBL/GenBank/DDBJ databases">
        <title>The genome of Folsomia candida.</title>
        <authorList>
            <person name="Faddeeva A."/>
            <person name="Derks M.F."/>
            <person name="Anvar Y."/>
            <person name="Smit S."/>
            <person name="Van Straalen N."/>
            <person name="Roelofs D."/>
        </authorList>
    </citation>
    <scope>NUCLEOTIDE SEQUENCE [LARGE SCALE GENOMIC DNA]</scope>
    <source>
        <strain evidence="6 7">VU population</strain>
        <tissue evidence="6">Whole body</tissue>
    </source>
</reference>
<feature type="domain" description="HTH psq-type" evidence="5">
    <location>
        <begin position="64"/>
        <end position="97"/>
    </location>
</feature>
<comment type="caution">
    <text evidence="6">The sequence shown here is derived from an EMBL/GenBank/DDBJ whole genome shotgun (WGS) entry which is preliminary data.</text>
</comment>
<feature type="chain" id="PRO_5012782077" evidence="3">
    <location>
        <begin position="21"/>
        <end position="735"/>
    </location>
</feature>
<proteinExistence type="predicted"/>
<dbReference type="GO" id="GO:0005634">
    <property type="term" value="C:nucleus"/>
    <property type="evidence" value="ECO:0007669"/>
    <property type="project" value="UniProtKB-SubCell"/>
</dbReference>
<sequence length="735" mass="82100">MKAWVSIALVSAVCLVGAEGFGLWGMGMGFGRPGMTSMSITSTGSRMVRTYKKKTNKGGGSAWSHEDMNEAIIAIENKTMSVRRAAMHFKVPKSTLLLKSRGWKGRQPTLNSKSGGQKITLPASEEEKLAKLMKTMSKWGFGLSKQELLNVVQEYVQKNNIPNHFRNGRPGTDWFKSFCSRHHLTLKKPELVEGSRARQSCDPFIIYDFFDQLNSIIEELNLQNKPESIYNCDESGFKSDPTTTKVVTVKGASAKRVTGGNARKTTTVLACVNANGDKMPPMILHKGKRIWDNMMGDTAFPGTSYAVSDNGWMTETVFTTWFKNQFLDYIKIKPALLIYDGHLSHISMELIQAAIEAEVTILKLPPHTSHILQPLDVSVFKGVKSKWDSLLAEWTKQNYGRQLPKNEFANILGKVWDSVNPDVIKKGFEKSGIFPINRLRLDQKNFDPDKLARFQNSIRVAGPCEAGTGSSTPGTPPPPRPSDIERKSITEGSMSSSIGSSSTISPSSSFESLLLKTVTPRNEAPAKKRRRVDNAEIITKDSYLQMLKDQETRNRKDAEVKVERKLKLQEERTESAKRKEKIKPAVKKVEKKKPAKIKPIQMSTRTSKRKKNHEKRCKRNKVTTLTPTDPRGVDPSQARFSREIDNICCGTTRRWRNQVINFPTENRICRCNPLRAGSSLYRWACTAAPATTTQATTTTVPTTTTVATTTTVPTTVFVEPTTQPSTTTTVRVVFP</sequence>